<dbReference type="GeneID" id="102703941"/>
<evidence type="ECO:0000313" key="4">
    <source>
        <dbReference type="EnsemblPlants" id="OB02G42310.1"/>
    </source>
</evidence>
<name>J3LHW4_ORYBR</name>
<dbReference type="OMA" id="SWADDAH"/>
<keyword evidence="1" id="KW-0805">Transcription regulation</keyword>
<evidence type="ECO:0000313" key="5">
    <source>
        <dbReference type="Proteomes" id="UP000006038"/>
    </source>
</evidence>
<organism evidence="4">
    <name type="scientific">Oryza brachyantha</name>
    <name type="common">malo sina</name>
    <dbReference type="NCBI Taxonomy" id="4533"/>
    <lineage>
        <taxon>Eukaryota</taxon>
        <taxon>Viridiplantae</taxon>
        <taxon>Streptophyta</taxon>
        <taxon>Embryophyta</taxon>
        <taxon>Tracheophyta</taxon>
        <taxon>Spermatophyta</taxon>
        <taxon>Magnoliopsida</taxon>
        <taxon>Liliopsida</taxon>
        <taxon>Poales</taxon>
        <taxon>Poaceae</taxon>
        <taxon>BOP clade</taxon>
        <taxon>Oryzoideae</taxon>
        <taxon>Oryzeae</taxon>
        <taxon>Oryzinae</taxon>
        <taxon>Oryza</taxon>
    </lineage>
</organism>
<dbReference type="EnsemblPlants" id="OB02G42310.1">
    <property type="protein sequence ID" value="OB02G42310.1"/>
    <property type="gene ID" value="OB02G42310"/>
</dbReference>
<evidence type="ECO:0000259" key="3">
    <source>
        <dbReference type="Pfam" id="PF26576"/>
    </source>
</evidence>
<dbReference type="Proteomes" id="UP000006038">
    <property type="component" value="Unassembled WGS sequence"/>
</dbReference>
<reference evidence="4" key="1">
    <citation type="submission" date="2013-04" db="UniProtKB">
        <authorList>
            <consortium name="EnsemblPlants"/>
        </authorList>
    </citation>
    <scope>IDENTIFICATION</scope>
</reference>
<evidence type="ECO:0000256" key="1">
    <source>
        <dbReference type="ARBA" id="ARBA00023015"/>
    </source>
</evidence>
<dbReference type="HOGENOM" id="CLU_088059_2_0_1"/>
<proteinExistence type="predicted"/>
<feature type="domain" description="IBH1-like N-terminal" evidence="3">
    <location>
        <begin position="21"/>
        <end position="79"/>
    </location>
</feature>
<dbReference type="Pfam" id="PF26576">
    <property type="entry name" value="IBH1_N"/>
    <property type="match status" value="1"/>
</dbReference>
<dbReference type="AlphaFoldDB" id="J3LHW4"/>
<keyword evidence="5" id="KW-1185">Reference proteome</keyword>
<sequence length="198" mass="21065">MGSEPGVQAAGGGGGGSGRLKRALLRNLILGLRKAGVASREMGFHERKSAIKRAADAALASARGDAPCWSRSLAAELARHRSSAIRPAPSAEPCKALATPPRPSREMVCKKILRRSLLRRPKPGNTTAANRAYGAGVVLARAMVRKRTNVLKEIVPGGKALDVCTLLGETLDYAVSLKAQVDVMQLLVRTLQEQKKLK</sequence>
<dbReference type="KEGG" id="obr:102703941"/>
<dbReference type="PANTHER" id="PTHR33124">
    <property type="entry name" value="TRANSCRIPTION FACTOR IBH1-LIKE 1"/>
    <property type="match status" value="1"/>
</dbReference>
<evidence type="ECO:0000256" key="2">
    <source>
        <dbReference type="ARBA" id="ARBA00023163"/>
    </source>
</evidence>
<accession>J3LHW4</accession>
<dbReference type="STRING" id="4533.J3LHW4"/>
<dbReference type="PANTHER" id="PTHR33124:SF90">
    <property type="entry name" value="OS02G0791300 PROTEIN"/>
    <property type="match status" value="1"/>
</dbReference>
<dbReference type="InterPro" id="IPR059002">
    <property type="entry name" value="IBH1_N"/>
</dbReference>
<dbReference type="InterPro" id="IPR044660">
    <property type="entry name" value="IBH1-like"/>
</dbReference>
<dbReference type="GO" id="GO:0006355">
    <property type="term" value="P:regulation of DNA-templated transcription"/>
    <property type="evidence" value="ECO:0007669"/>
    <property type="project" value="InterPro"/>
</dbReference>
<dbReference type="Gramene" id="OB02G42310.1">
    <property type="protein sequence ID" value="OB02G42310.1"/>
    <property type="gene ID" value="OB02G42310"/>
</dbReference>
<keyword evidence="2" id="KW-0804">Transcription</keyword>
<dbReference type="OrthoDB" id="1922093at2759"/>
<protein>
    <recommendedName>
        <fullName evidence="3">IBH1-like N-terminal domain-containing protein</fullName>
    </recommendedName>
</protein>
<dbReference type="eggNOG" id="ENOG502R1F5">
    <property type="taxonomic scope" value="Eukaryota"/>
</dbReference>